<proteinExistence type="predicted"/>
<dbReference type="GO" id="GO:0008237">
    <property type="term" value="F:metallopeptidase activity"/>
    <property type="evidence" value="ECO:0007669"/>
    <property type="project" value="InterPro"/>
</dbReference>
<dbReference type="InterPro" id="IPR024079">
    <property type="entry name" value="MetalloPept_cat_dom_sf"/>
</dbReference>
<feature type="chain" id="PRO_5037587048" evidence="1">
    <location>
        <begin position="24"/>
        <end position="230"/>
    </location>
</feature>
<reference evidence="3" key="1">
    <citation type="submission" date="2022-11" db="UniProtKB">
        <authorList>
            <consortium name="WormBaseParasite"/>
        </authorList>
    </citation>
    <scope>IDENTIFICATION</scope>
</reference>
<accession>A0A914WVF7</accession>
<organism evidence="2 3">
    <name type="scientific">Plectus sambesii</name>
    <dbReference type="NCBI Taxonomy" id="2011161"/>
    <lineage>
        <taxon>Eukaryota</taxon>
        <taxon>Metazoa</taxon>
        <taxon>Ecdysozoa</taxon>
        <taxon>Nematoda</taxon>
        <taxon>Chromadorea</taxon>
        <taxon>Plectida</taxon>
        <taxon>Plectina</taxon>
        <taxon>Plectoidea</taxon>
        <taxon>Plectidae</taxon>
        <taxon>Plectus</taxon>
    </lineage>
</organism>
<evidence type="ECO:0000313" key="2">
    <source>
        <dbReference type="Proteomes" id="UP000887566"/>
    </source>
</evidence>
<keyword evidence="1" id="KW-0732">Signal</keyword>
<name>A0A914WVF7_9BILA</name>
<dbReference type="Gene3D" id="3.40.390.10">
    <property type="entry name" value="Collagenase (Catalytic Domain)"/>
    <property type="match status" value="1"/>
</dbReference>
<protein>
    <submittedName>
        <fullName evidence="3">Uncharacterized protein</fullName>
    </submittedName>
</protein>
<dbReference type="SUPFAM" id="SSF55486">
    <property type="entry name" value="Metalloproteases ('zincins'), catalytic domain"/>
    <property type="match status" value="1"/>
</dbReference>
<dbReference type="WBParaSite" id="PSAMB.scaffold5410size11764.g26553.t1">
    <property type="protein sequence ID" value="PSAMB.scaffold5410size11764.g26553.t1"/>
    <property type="gene ID" value="PSAMB.scaffold5410size11764.g26553"/>
</dbReference>
<evidence type="ECO:0000256" key="1">
    <source>
        <dbReference type="SAM" id="SignalP"/>
    </source>
</evidence>
<dbReference type="Proteomes" id="UP000887566">
    <property type="component" value="Unplaced"/>
</dbReference>
<keyword evidence="2" id="KW-1185">Reference proteome</keyword>
<feature type="signal peptide" evidence="1">
    <location>
        <begin position="1"/>
        <end position="23"/>
    </location>
</feature>
<evidence type="ECO:0000313" key="3">
    <source>
        <dbReference type="WBParaSite" id="PSAMB.scaffold5410size11764.g26553.t1"/>
    </source>
</evidence>
<sequence length="230" mass="25689">MFFPTLPPLLPFLLLLRLDGLGAINVQYRRKVTLGGVNFRQTERFNTLATFDRRKMIVVELLMVADYSLYDSFLTLSGGDTFSTEFAVKDYITAVFDQVRSLYRVVEVMGFGIELKMAGIYIALRPEDCPLYVNDTISNGTVTDAVQAVADIKTWISTYERWLPSHDHAAVITKLDMQRENDSSTQGMAYIGSICKLGDSASLTEDVGVWAWSMTVLAPTMTAKNPLITS</sequence>
<dbReference type="AlphaFoldDB" id="A0A914WVF7"/>